<dbReference type="GeneID" id="100474659"/>
<evidence type="ECO:0000256" key="3">
    <source>
        <dbReference type="ARBA" id="ARBA00022491"/>
    </source>
</evidence>
<name>G1MHY2_AILME</name>
<evidence type="ECO:0000256" key="10">
    <source>
        <dbReference type="ARBA" id="ARBA00039673"/>
    </source>
</evidence>
<dbReference type="SUPFAM" id="SSF46785">
    <property type="entry name" value="Winged helix' DNA-binding domain"/>
    <property type="match status" value="2"/>
</dbReference>
<keyword evidence="15" id="KW-1185">Reference proteome</keyword>
<keyword evidence="5 11" id="KW-0238">DNA-binding</keyword>
<accession>G1MHY2</accession>
<dbReference type="FunFam" id="1.10.10.10:FF:000100">
    <property type="entry name" value="E2F transcription factor 8"/>
    <property type="match status" value="1"/>
</dbReference>
<dbReference type="Gene3D" id="1.10.10.10">
    <property type="entry name" value="Winged helix-like DNA-binding domain superfamily/Winged helix DNA-binding domain"/>
    <property type="match status" value="2"/>
</dbReference>
<dbReference type="STRING" id="9646.ENSAMEP00000018967"/>
<reference evidence="14" key="3">
    <citation type="submission" date="2025-09" db="UniProtKB">
        <authorList>
            <consortium name="Ensembl"/>
        </authorList>
    </citation>
    <scope>IDENTIFICATION</scope>
</reference>
<evidence type="ECO:0000256" key="12">
    <source>
        <dbReference type="SAM" id="MobiDB-lite"/>
    </source>
</evidence>
<dbReference type="GO" id="GO:0070365">
    <property type="term" value="P:hepatocyte differentiation"/>
    <property type="evidence" value="ECO:0007669"/>
    <property type="project" value="Ensembl"/>
</dbReference>
<dbReference type="GO" id="GO:0060718">
    <property type="term" value="P:chorionic trophoblast cell differentiation"/>
    <property type="evidence" value="ECO:0007669"/>
    <property type="project" value="Ensembl"/>
</dbReference>
<feature type="domain" description="E2F/DP family winged-helix DNA-binding" evidence="13">
    <location>
        <begin position="113"/>
        <end position="182"/>
    </location>
</feature>
<dbReference type="InterPro" id="IPR036390">
    <property type="entry name" value="WH_DNA-bd_sf"/>
</dbReference>
<comment type="similarity">
    <text evidence="2 11">Belongs to the E2F/DP family.</text>
</comment>
<evidence type="ECO:0000256" key="5">
    <source>
        <dbReference type="ARBA" id="ARBA00023125"/>
    </source>
</evidence>
<dbReference type="FunFam" id="1.10.10.10:FF:000073">
    <property type="entry name" value="E2F transcription factor 8"/>
    <property type="match status" value="1"/>
</dbReference>
<feature type="compositionally biased region" description="Polar residues" evidence="12">
    <location>
        <begin position="789"/>
        <end position="816"/>
    </location>
</feature>
<protein>
    <recommendedName>
        <fullName evidence="10">Transcription factor E2F8</fullName>
    </recommendedName>
</protein>
<dbReference type="GO" id="GO:0001227">
    <property type="term" value="F:DNA-binding transcription repressor activity, RNA polymerase II-specific"/>
    <property type="evidence" value="ECO:0007669"/>
    <property type="project" value="Ensembl"/>
</dbReference>
<dbReference type="Pfam" id="PF02319">
    <property type="entry name" value="WHD_E2F_TDP"/>
    <property type="match status" value="2"/>
</dbReference>
<dbReference type="RefSeq" id="XP_002926210.1">
    <property type="nucleotide sequence ID" value="XM_002926164.4"/>
</dbReference>
<evidence type="ECO:0000256" key="2">
    <source>
        <dbReference type="ARBA" id="ARBA00010940"/>
    </source>
</evidence>
<keyword evidence="4 11" id="KW-0805">Transcription regulation</keyword>
<dbReference type="RefSeq" id="XP_019662400.1">
    <property type="nucleotide sequence ID" value="XM_019806841.2"/>
</dbReference>
<dbReference type="SMART" id="SM01372">
    <property type="entry name" value="E2F_TDP"/>
    <property type="match status" value="2"/>
</dbReference>
<feature type="compositionally biased region" description="Basic and acidic residues" evidence="12">
    <location>
        <begin position="591"/>
        <end position="602"/>
    </location>
</feature>
<keyword evidence="9" id="KW-0131">Cell cycle</keyword>
<gene>
    <name evidence="14" type="primary">E2F8</name>
</gene>
<dbReference type="HOGENOM" id="CLU_014845_2_0_1"/>
<dbReference type="GO" id="GO:0032466">
    <property type="term" value="P:negative regulation of cytokinesis"/>
    <property type="evidence" value="ECO:0007669"/>
    <property type="project" value="Ensembl"/>
</dbReference>
<dbReference type="KEGG" id="aml:100474659"/>
<evidence type="ECO:0000256" key="1">
    <source>
        <dbReference type="ARBA" id="ARBA00004123"/>
    </source>
</evidence>
<dbReference type="PANTHER" id="PTHR12081:SF40">
    <property type="entry name" value="TRANSCRIPTION FACTOR E2F8"/>
    <property type="match status" value="1"/>
</dbReference>
<proteinExistence type="inferred from homology"/>
<dbReference type="GeneTree" id="ENSGT00940000158651"/>
<dbReference type="GO" id="GO:0090575">
    <property type="term" value="C:RNA polymerase II transcription regulator complex"/>
    <property type="evidence" value="ECO:0007669"/>
    <property type="project" value="TreeGrafter"/>
</dbReference>
<dbReference type="InterPro" id="IPR036388">
    <property type="entry name" value="WH-like_DNA-bd_sf"/>
</dbReference>
<dbReference type="Ensembl" id="ENSAMET00000019728.2">
    <property type="protein sequence ID" value="ENSAMEP00000018967.1"/>
    <property type="gene ID" value="ENSAMEG00000017950.2"/>
</dbReference>
<feature type="compositionally biased region" description="Basic and acidic residues" evidence="12">
    <location>
        <begin position="366"/>
        <end position="378"/>
    </location>
</feature>
<feature type="compositionally biased region" description="Polar residues" evidence="12">
    <location>
        <begin position="539"/>
        <end position="551"/>
    </location>
</feature>
<sequence>MENEKENLFFEPHRRGLLKTPLKESTAANILLTEIQPDFGPLTTPTKPKEISQGEPWTPTANLKMLISAVSPEIRNRDQKRGLFDSRNGLPEAKDCLHEHLSGDEYEKSQPSRKEKSLGLLCHKFLARYPNYPNPAVNNDICLDEVAEELNVERRRIYDIVNVLESLHMVSRLAKNRYTWHGRHNLNKTLGTLKSVGEENKYAEQITMIKKKEYEQEFDFGKTYSIEDHIIKSNTGQNGHPDMCFVELPGVEFRAASVNSRKDKSLRVMSQKFVMLFLVSTPQIVSLEIAAKILIGEDHVEDLDRSKFKTKIRRLYDIANVLSSLNLIKKVHVTEERGRKPAFKWTGPEISPSPSGRGPVLPLPRSDLEAKRPSKDNCAKNLFSTRGKPNFTRHPSLIKLVKSIESDRRKINSAPSSPIKTSKAESSQNSAPFPSKMAQLAAICKMQLEEQSSEPRKKGKVQLARSGQCNPVAPLDTPANAELDLTAPSLIQPLGVVPLIPSPLSPAVPVILPQAPSGPSYAIYLQPAQAQTVTPPQGLSPTVCPTPSCKATRSKEAADATTEKAASDAKSSASTRPGTLLPVPERPGATNRDKEPAGERGSKRTSLLEDSGSKKKFKEDLKGLENVSTTLFPSGYLIPLTQCSSLGAESILSSKENSSTLSPNHRIYGSPITGVIPVTSSELTAVNFPSFHVTPLKLMVSPTSVAAVPVGNSSALTSSHPVPVQNPSSAIVNFTLQHLGLLSPSVQVSTSPGAVPVSPRIEAVSVVPDNAGTQQGKATRYDSPVPGHNQPNGQSVAVTGTQQPVPVTPKGSQSVAESFFRTPGGPVKPTGPSYGDFDGANKTSVGTLFVPQRKLEVSTEDVH</sequence>
<dbReference type="GO" id="GO:0042802">
    <property type="term" value="F:identical protein binding"/>
    <property type="evidence" value="ECO:0007669"/>
    <property type="project" value="Ensembl"/>
</dbReference>
<feature type="region of interest" description="Disordered" evidence="12">
    <location>
        <begin position="408"/>
        <end position="432"/>
    </location>
</feature>
<reference evidence="14" key="2">
    <citation type="submission" date="2025-08" db="UniProtKB">
        <authorList>
            <consortium name="Ensembl"/>
        </authorList>
    </citation>
    <scope>IDENTIFICATION</scope>
</reference>
<feature type="region of interest" description="Disordered" evidence="12">
    <location>
        <begin position="532"/>
        <end position="612"/>
    </location>
</feature>
<dbReference type="eggNOG" id="KOG2578">
    <property type="taxonomic scope" value="Eukaryota"/>
</dbReference>
<evidence type="ECO:0000256" key="6">
    <source>
        <dbReference type="ARBA" id="ARBA00023159"/>
    </source>
</evidence>
<comment type="subcellular location">
    <subcellularLocation>
        <location evidence="1 11">Nucleus</location>
    </subcellularLocation>
</comment>
<feature type="compositionally biased region" description="Polar residues" evidence="12">
    <location>
        <begin position="413"/>
        <end position="432"/>
    </location>
</feature>
<evidence type="ECO:0000256" key="4">
    <source>
        <dbReference type="ARBA" id="ARBA00023015"/>
    </source>
</evidence>
<dbReference type="InterPro" id="IPR015633">
    <property type="entry name" value="E2F"/>
</dbReference>
<feature type="region of interest" description="Disordered" evidence="12">
    <location>
        <begin position="772"/>
        <end position="839"/>
    </location>
</feature>
<keyword evidence="3" id="KW-0678">Repressor</keyword>
<keyword evidence="6" id="KW-0010">Activator</keyword>
<reference evidence="14 15" key="1">
    <citation type="journal article" date="2010" name="Nature">
        <title>The sequence and de novo assembly of the giant panda genome.</title>
        <authorList>
            <person name="Li R."/>
            <person name="Fan W."/>
            <person name="Tian G."/>
            <person name="Zhu H."/>
            <person name="He L."/>
            <person name="Cai J."/>
            <person name="Huang Q."/>
            <person name="Cai Q."/>
            <person name="Li B."/>
            <person name="Bai Y."/>
            <person name="Zhang Z."/>
            <person name="Zhang Y."/>
            <person name="Wang W."/>
            <person name="Li J."/>
            <person name="Wei F."/>
            <person name="Li H."/>
            <person name="Jian M."/>
            <person name="Li J."/>
            <person name="Zhang Z."/>
            <person name="Nielsen R."/>
            <person name="Li D."/>
            <person name="Gu W."/>
            <person name="Yang Z."/>
            <person name="Xuan Z."/>
            <person name="Ryder O.A."/>
            <person name="Leung F.C."/>
            <person name="Zhou Y."/>
            <person name="Cao J."/>
            <person name="Sun X."/>
            <person name="Fu Y."/>
            <person name="Fang X."/>
            <person name="Guo X."/>
            <person name="Wang B."/>
            <person name="Hou R."/>
            <person name="Shen F."/>
            <person name="Mu B."/>
            <person name="Ni P."/>
            <person name="Lin R."/>
            <person name="Qian W."/>
            <person name="Wang G."/>
            <person name="Yu C."/>
            <person name="Nie W."/>
            <person name="Wang J."/>
            <person name="Wu Z."/>
            <person name="Liang H."/>
            <person name="Min J."/>
            <person name="Wu Q."/>
            <person name="Cheng S."/>
            <person name="Ruan J."/>
            <person name="Wang M."/>
            <person name="Shi Z."/>
            <person name="Wen M."/>
            <person name="Liu B."/>
            <person name="Ren X."/>
            <person name="Zheng H."/>
            <person name="Dong D."/>
            <person name="Cook K."/>
            <person name="Shan G."/>
            <person name="Zhang H."/>
            <person name="Kosiol C."/>
            <person name="Xie X."/>
            <person name="Lu Z."/>
            <person name="Zheng H."/>
            <person name="Li Y."/>
            <person name="Steiner C.C."/>
            <person name="Lam T.T."/>
            <person name="Lin S."/>
            <person name="Zhang Q."/>
            <person name="Li G."/>
            <person name="Tian J."/>
            <person name="Gong T."/>
            <person name="Liu H."/>
            <person name="Zhang D."/>
            <person name="Fang L."/>
            <person name="Ye C."/>
            <person name="Zhang J."/>
            <person name="Hu W."/>
            <person name="Xu A."/>
            <person name="Ren Y."/>
            <person name="Zhang G."/>
            <person name="Bruford M.W."/>
            <person name="Li Q."/>
            <person name="Ma L."/>
            <person name="Guo Y."/>
            <person name="An N."/>
            <person name="Hu Y."/>
            <person name="Zheng Y."/>
            <person name="Shi Y."/>
            <person name="Li Z."/>
            <person name="Liu Q."/>
            <person name="Chen Y."/>
            <person name="Zhao J."/>
            <person name="Qu N."/>
            <person name="Zhao S."/>
            <person name="Tian F."/>
            <person name="Wang X."/>
            <person name="Wang H."/>
            <person name="Xu L."/>
            <person name="Liu X."/>
            <person name="Vinar T."/>
            <person name="Wang Y."/>
            <person name="Lam T.W."/>
            <person name="Yiu S.M."/>
            <person name="Liu S."/>
            <person name="Zhang H."/>
            <person name="Li D."/>
            <person name="Huang Y."/>
            <person name="Wang X."/>
            <person name="Yang G."/>
            <person name="Jiang Z."/>
            <person name="Wang J."/>
            <person name="Qin N."/>
            <person name="Li L."/>
            <person name="Li J."/>
            <person name="Bolund L."/>
            <person name="Kristiansen K."/>
            <person name="Wong G.K."/>
            <person name="Olson M."/>
            <person name="Zhang X."/>
            <person name="Li S."/>
            <person name="Yang H."/>
            <person name="Wang J."/>
            <person name="Wang J."/>
        </authorList>
    </citation>
    <scope>NUCLEOTIDE SEQUENCE [LARGE SCALE GENOMIC DNA]</scope>
</reference>
<evidence type="ECO:0000256" key="11">
    <source>
        <dbReference type="RuleBase" id="RU003796"/>
    </source>
</evidence>
<dbReference type="GO" id="GO:0045944">
    <property type="term" value="P:positive regulation of transcription by RNA polymerase II"/>
    <property type="evidence" value="ECO:0007669"/>
    <property type="project" value="Ensembl"/>
</dbReference>
<dbReference type="OrthoDB" id="5318at2759"/>
<dbReference type="RefSeq" id="XP_034501206.1">
    <property type="nucleotide sequence ID" value="XM_034645315.1"/>
</dbReference>
<dbReference type="OMA" id="EMQMKCA"/>
<dbReference type="InterPro" id="IPR003316">
    <property type="entry name" value="E2F_WHTH_DNA-bd_dom"/>
</dbReference>
<dbReference type="GO" id="GO:0005654">
    <property type="term" value="C:nucleoplasm"/>
    <property type="evidence" value="ECO:0007669"/>
    <property type="project" value="Ensembl"/>
</dbReference>
<evidence type="ECO:0000256" key="9">
    <source>
        <dbReference type="ARBA" id="ARBA00023306"/>
    </source>
</evidence>
<evidence type="ECO:0000313" key="15">
    <source>
        <dbReference type="Proteomes" id="UP000008912"/>
    </source>
</evidence>
<dbReference type="GO" id="GO:0005730">
    <property type="term" value="C:nucleolus"/>
    <property type="evidence" value="ECO:0007669"/>
    <property type="project" value="Ensembl"/>
</dbReference>
<feature type="compositionally biased region" description="Basic and acidic residues" evidence="12">
    <location>
        <begin position="553"/>
        <end position="567"/>
    </location>
</feature>
<evidence type="ECO:0000256" key="7">
    <source>
        <dbReference type="ARBA" id="ARBA00023163"/>
    </source>
</evidence>
<dbReference type="GO" id="GO:0060707">
    <property type="term" value="P:trophoblast giant cell differentiation"/>
    <property type="evidence" value="ECO:0007669"/>
    <property type="project" value="Ensembl"/>
</dbReference>
<dbReference type="PANTHER" id="PTHR12081">
    <property type="entry name" value="TRANSCRIPTION FACTOR E2F"/>
    <property type="match status" value="1"/>
</dbReference>
<keyword evidence="7 11" id="KW-0804">Transcription</keyword>
<dbReference type="CTD" id="79733"/>
<dbReference type="GO" id="GO:0033301">
    <property type="term" value="P:cell cycle comprising mitosis without cytokinesis"/>
    <property type="evidence" value="ECO:0007669"/>
    <property type="project" value="Ensembl"/>
</dbReference>
<keyword evidence="8 11" id="KW-0539">Nucleus</keyword>
<dbReference type="GO" id="GO:0032877">
    <property type="term" value="P:positive regulation of DNA endoreduplication"/>
    <property type="evidence" value="ECO:0007669"/>
    <property type="project" value="Ensembl"/>
</dbReference>
<dbReference type="GO" id="GO:0002040">
    <property type="term" value="P:sprouting angiogenesis"/>
    <property type="evidence" value="ECO:0007669"/>
    <property type="project" value="Ensembl"/>
</dbReference>
<dbReference type="Proteomes" id="UP000008912">
    <property type="component" value="Unassembled WGS sequence"/>
</dbReference>
<dbReference type="AlphaFoldDB" id="G1MHY2"/>
<evidence type="ECO:0000313" key="14">
    <source>
        <dbReference type="Ensembl" id="ENSAMEP00000018967.1"/>
    </source>
</evidence>
<dbReference type="GO" id="GO:0000978">
    <property type="term" value="F:RNA polymerase II cis-regulatory region sequence-specific DNA binding"/>
    <property type="evidence" value="ECO:0007669"/>
    <property type="project" value="Ensembl"/>
</dbReference>
<evidence type="ECO:0000256" key="8">
    <source>
        <dbReference type="ARBA" id="ARBA00023242"/>
    </source>
</evidence>
<organism evidence="14 15">
    <name type="scientific">Ailuropoda melanoleuca</name>
    <name type="common">Giant panda</name>
    <dbReference type="NCBI Taxonomy" id="9646"/>
    <lineage>
        <taxon>Eukaryota</taxon>
        <taxon>Metazoa</taxon>
        <taxon>Chordata</taxon>
        <taxon>Craniata</taxon>
        <taxon>Vertebrata</taxon>
        <taxon>Euteleostomi</taxon>
        <taxon>Mammalia</taxon>
        <taxon>Eutheria</taxon>
        <taxon>Laurasiatheria</taxon>
        <taxon>Carnivora</taxon>
        <taxon>Caniformia</taxon>
        <taxon>Ursidae</taxon>
        <taxon>Ailuropoda</taxon>
    </lineage>
</organism>
<feature type="domain" description="E2F/DP family winged-helix DNA-binding" evidence="13">
    <location>
        <begin position="261"/>
        <end position="347"/>
    </location>
</feature>
<dbReference type="GO" id="GO:0048144">
    <property type="term" value="P:fibroblast proliferation"/>
    <property type="evidence" value="ECO:0007669"/>
    <property type="project" value="Ensembl"/>
</dbReference>
<dbReference type="InParanoid" id="G1MHY2"/>
<feature type="region of interest" description="Disordered" evidence="12">
    <location>
        <begin position="343"/>
        <end position="390"/>
    </location>
</feature>
<evidence type="ECO:0000259" key="13">
    <source>
        <dbReference type="SMART" id="SM01372"/>
    </source>
</evidence>
<dbReference type="GO" id="GO:0005829">
    <property type="term" value="C:cytosol"/>
    <property type="evidence" value="ECO:0007669"/>
    <property type="project" value="Ensembl"/>
</dbReference>